<accession>K1Q2Y8</accession>
<dbReference type="Pfam" id="PF00643">
    <property type="entry name" value="zf-B_box"/>
    <property type="match status" value="1"/>
</dbReference>
<dbReference type="InterPro" id="IPR000315">
    <property type="entry name" value="Znf_B-box"/>
</dbReference>
<reference evidence="2" key="1">
    <citation type="journal article" date="2012" name="Nature">
        <title>The oyster genome reveals stress adaptation and complexity of shell formation.</title>
        <authorList>
            <person name="Zhang G."/>
            <person name="Fang X."/>
            <person name="Guo X."/>
            <person name="Li L."/>
            <person name="Luo R."/>
            <person name="Xu F."/>
            <person name="Yang P."/>
            <person name="Zhang L."/>
            <person name="Wang X."/>
            <person name="Qi H."/>
            <person name="Xiong Z."/>
            <person name="Que H."/>
            <person name="Xie Y."/>
            <person name="Holland P.W."/>
            <person name="Paps J."/>
            <person name="Zhu Y."/>
            <person name="Wu F."/>
            <person name="Chen Y."/>
            <person name="Wang J."/>
            <person name="Peng C."/>
            <person name="Meng J."/>
            <person name="Yang L."/>
            <person name="Liu J."/>
            <person name="Wen B."/>
            <person name="Zhang N."/>
            <person name="Huang Z."/>
            <person name="Zhu Q."/>
            <person name="Feng Y."/>
            <person name="Mount A."/>
            <person name="Hedgecock D."/>
            <person name="Xu Z."/>
            <person name="Liu Y."/>
            <person name="Domazet-Loso T."/>
            <person name="Du Y."/>
            <person name="Sun X."/>
            <person name="Zhang S."/>
            <person name="Liu B."/>
            <person name="Cheng P."/>
            <person name="Jiang X."/>
            <person name="Li J."/>
            <person name="Fan D."/>
            <person name="Wang W."/>
            <person name="Fu W."/>
            <person name="Wang T."/>
            <person name="Wang B."/>
            <person name="Zhang J."/>
            <person name="Peng Z."/>
            <person name="Li Y."/>
            <person name="Li N."/>
            <person name="Wang J."/>
            <person name="Chen M."/>
            <person name="He Y."/>
            <person name="Tan F."/>
            <person name="Song X."/>
            <person name="Zheng Q."/>
            <person name="Huang R."/>
            <person name="Yang H."/>
            <person name="Du X."/>
            <person name="Chen L."/>
            <person name="Yang M."/>
            <person name="Gaffney P.M."/>
            <person name="Wang S."/>
            <person name="Luo L."/>
            <person name="She Z."/>
            <person name="Ming Y."/>
            <person name="Huang W."/>
            <person name="Zhang S."/>
            <person name="Huang B."/>
            <person name="Zhang Y."/>
            <person name="Qu T."/>
            <person name="Ni P."/>
            <person name="Miao G."/>
            <person name="Wang J."/>
            <person name="Wang Q."/>
            <person name="Steinberg C.E."/>
            <person name="Wang H."/>
            <person name="Li N."/>
            <person name="Qian L."/>
            <person name="Zhang G."/>
            <person name="Li Y."/>
            <person name="Yang H."/>
            <person name="Liu X."/>
            <person name="Wang J."/>
            <person name="Yin Y."/>
            <person name="Wang J."/>
        </authorList>
    </citation>
    <scope>NUCLEOTIDE SEQUENCE [LARGE SCALE GENOMIC DNA]</scope>
    <source>
        <strain evidence="2">05x7-T-G4-1.051#20</strain>
    </source>
</reference>
<dbReference type="EMBL" id="JH818141">
    <property type="protein sequence ID" value="EKC28293.1"/>
    <property type="molecule type" value="Genomic_DNA"/>
</dbReference>
<dbReference type="PANTHER" id="PTHR25462:SF296">
    <property type="entry name" value="MEIOTIC P26, ISOFORM F"/>
    <property type="match status" value="1"/>
</dbReference>
<dbReference type="InterPro" id="IPR047153">
    <property type="entry name" value="TRIM45/56/19-like"/>
</dbReference>
<gene>
    <name evidence="2" type="ORF">CGI_10021595</name>
</gene>
<dbReference type="GO" id="GO:0061630">
    <property type="term" value="F:ubiquitin protein ligase activity"/>
    <property type="evidence" value="ECO:0007669"/>
    <property type="project" value="TreeGrafter"/>
</dbReference>
<feature type="domain" description="B box-type" evidence="1">
    <location>
        <begin position="59"/>
        <end position="96"/>
    </location>
</feature>
<dbReference type="InterPro" id="IPR011042">
    <property type="entry name" value="6-blade_b-propeller_TolB-like"/>
</dbReference>
<sequence length="536" mass="61378">MDDGARGQHYVECSVCGSNVTYFCVQCNEDLCKTCEEQHKTHDVLIYREKYPTIYPEKCSTHPQESYSFFCRECEVSLCESCVQSLGHSRHLLVDIKTAYDEHRQNYRQWCYRIRSEELPRCQIQQGRVDGELEERRALFRDILDRIENQAAKIKSLITELVDENKKALEDLQSTQLNDLERTKSELLSNSTHLSEILDGFEKSASYPARFLSYVKAHPKLVLRCPNVPDFPVPFYEQSDLNREDICKLIGRIETRASKPTSRTPSKVAVRQKIDVPELTSIRHISHFGTNQVWVSDSSNLVCKDLDTMESSRKLSVCKDGYGCHTINDKGELFYIDTNLNILKWSEKMKDKLRPYVEITKPWVPMSVHFSRQTNTLLVGMVVPLKKAKVVRYNDSGQEVQTLEENREGHALYEAPAYITDNLTGDVIVSDYKKKAVVVVDRDGGHRFSYRGPVLGFLQLLWPRGVTTDNQANILVSDFNAQNCVHVVDKEGHFLKVLEIDAGLLKPFGLSYDYLNGLIMAGSCNSQTLHVQHYLA</sequence>
<dbReference type="AlphaFoldDB" id="K1Q2Y8"/>
<name>K1Q2Y8_MAGGI</name>
<dbReference type="InParanoid" id="K1Q2Y8"/>
<protein>
    <submittedName>
        <fullName evidence="2">E3 ubiquitin-protein ligase TRIM33</fullName>
    </submittedName>
</protein>
<dbReference type="Gene3D" id="3.30.160.60">
    <property type="entry name" value="Classic Zinc Finger"/>
    <property type="match status" value="1"/>
</dbReference>
<evidence type="ECO:0000313" key="2">
    <source>
        <dbReference type="EMBL" id="EKC28293.1"/>
    </source>
</evidence>
<dbReference type="PROSITE" id="PS50119">
    <property type="entry name" value="ZF_BBOX"/>
    <property type="match status" value="2"/>
</dbReference>
<dbReference type="SMART" id="SM00336">
    <property type="entry name" value="BBOX"/>
    <property type="match status" value="2"/>
</dbReference>
<evidence type="ECO:0000259" key="1">
    <source>
        <dbReference type="PROSITE" id="PS50119"/>
    </source>
</evidence>
<dbReference type="SUPFAM" id="SSF63829">
    <property type="entry name" value="Calcium-dependent phosphotriesterase"/>
    <property type="match status" value="1"/>
</dbReference>
<dbReference type="PANTHER" id="PTHR25462">
    <property type="entry name" value="BONUS, ISOFORM C-RELATED"/>
    <property type="match status" value="1"/>
</dbReference>
<proteinExistence type="predicted"/>
<organism evidence="2">
    <name type="scientific">Magallana gigas</name>
    <name type="common">Pacific oyster</name>
    <name type="synonym">Crassostrea gigas</name>
    <dbReference type="NCBI Taxonomy" id="29159"/>
    <lineage>
        <taxon>Eukaryota</taxon>
        <taxon>Metazoa</taxon>
        <taxon>Spiralia</taxon>
        <taxon>Lophotrochozoa</taxon>
        <taxon>Mollusca</taxon>
        <taxon>Bivalvia</taxon>
        <taxon>Autobranchia</taxon>
        <taxon>Pteriomorphia</taxon>
        <taxon>Ostreida</taxon>
        <taxon>Ostreoidea</taxon>
        <taxon>Ostreidae</taxon>
        <taxon>Magallana</taxon>
    </lineage>
</organism>
<dbReference type="Gene3D" id="2.120.10.30">
    <property type="entry name" value="TolB, C-terminal domain"/>
    <property type="match status" value="1"/>
</dbReference>
<dbReference type="HOGENOM" id="CLU_007742_6_1_1"/>
<feature type="domain" description="B box-type" evidence="1">
    <location>
        <begin position="8"/>
        <end position="47"/>
    </location>
</feature>
<dbReference type="SUPFAM" id="SSF57845">
    <property type="entry name" value="B-box zinc-binding domain"/>
    <property type="match status" value="1"/>
</dbReference>
<dbReference type="CDD" id="cd19756">
    <property type="entry name" value="Bbox2"/>
    <property type="match status" value="1"/>
</dbReference>
<dbReference type="GO" id="GO:0008270">
    <property type="term" value="F:zinc ion binding"/>
    <property type="evidence" value="ECO:0007669"/>
    <property type="project" value="InterPro"/>
</dbReference>
<dbReference type="GO" id="GO:0005654">
    <property type="term" value="C:nucleoplasm"/>
    <property type="evidence" value="ECO:0007669"/>
    <property type="project" value="TreeGrafter"/>
</dbReference>